<dbReference type="EMBL" id="KQ976528">
    <property type="protein sequence ID" value="KYM81904.1"/>
    <property type="molecule type" value="Genomic_DNA"/>
</dbReference>
<keyword evidence="2" id="KW-1185">Reference proteome</keyword>
<gene>
    <name evidence="1" type="ORF">ALC53_07696</name>
</gene>
<sequence>MYPRNTYIALHPIDNTPSKSTKFIVPCMSDPCSKFERKNDCQFLYLIILIADMHTSSAFHGTRIRPIYSKITCAMIPIRVAGGILSSPKFRACIHSKNMPFCRPCCRLWRIMMQDMM</sequence>
<evidence type="ECO:0000313" key="1">
    <source>
        <dbReference type="EMBL" id="KYM81904.1"/>
    </source>
</evidence>
<evidence type="ECO:0000313" key="2">
    <source>
        <dbReference type="Proteomes" id="UP000078540"/>
    </source>
</evidence>
<name>A0A195BCI2_9HYME</name>
<proteinExistence type="predicted"/>
<accession>A0A195BCI2</accession>
<dbReference type="AlphaFoldDB" id="A0A195BCI2"/>
<protein>
    <submittedName>
        <fullName evidence="1">Uncharacterized protein</fullName>
    </submittedName>
</protein>
<reference evidence="1 2" key="1">
    <citation type="submission" date="2015-09" db="EMBL/GenBank/DDBJ databases">
        <title>Atta colombica WGS genome.</title>
        <authorList>
            <person name="Nygaard S."/>
            <person name="Hu H."/>
            <person name="Boomsma J."/>
            <person name="Zhang G."/>
        </authorList>
    </citation>
    <scope>NUCLEOTIDE SEQUENCE [LARGE SCALE GENOMIC DNA]</scope>
    <source>
        <strain evidence="1">Treedump-2</strain>
        <tissue evidence="1">Whole body</tissue>
    </source>
</reference>
<organism evidence="1 2">
    <name type="scientific">Atta colombica</name>
    <dbReference type="NCBI Taxonomy" id="520822"/>
    <lineage>
        <taxon>Eukaryota</taxon>
        <taxon>Metazoa</taxon>
        <taxon>Ecdysozoa</taxon>
        <taxon>Arthropoda</taxon>
        <taxon>Hexapoda</taxon>
        <taxon>Insecta</taxon>
        <taxon>Pterygota</taxon>
        <taxon>Neoptera</taxon>
        <taxon>Endopterygota</taxon>
        <taxon>Hymenoptera</taxon>
        <taxon>Apocrita</taxon>
        <taxon>Aculeata</taxon>
        <taxon>Formicoidea</taxon>
        <taxon>Formicidae</taxon>
        <taxon>Myrmicinae</taxon>
        <taxon>Atta</taxon>
    </lineage>
</organism>
<dbReference type="Proteomes" id="UP000078540">
    <property type="component" value="Unassembled WGS sequence"/>
</dbReference>